<gene>
    <name evidence="3" type="ORF">L484_003352</name>
</gene>
<keyword evidence="1" id="KW-0812">Transmembrane</keyword>
<name>W9R7Y5_9ROSA</name>
<sequence length="734" mass="83729">MVNLIPIPSSVKETWARCNLEGSILLSLSIQGFLILAAPLRKRTARPLEIFLIWAAYLLADFIALFTLGLISNKQEAINGPLSHSSKTTSSSSTTALTTSGDINGDLAALWAPFCLLHLGGPDTITAFSLQDNALWVRHLVGLIIQVFVVVYTFIQSLPANKLWLPISFILAAGIIKYAERTRALYLANLDSFRGYPGPNYAKLMQEYSARRQAGIPARIHMVLQRRDGKSVLEKRPSTSQDSTLYDDVTVVQHAHHFFLTFMNLIVDQLVLLISDRNESRHYFHEISAEQAMKVLSVELNFFYEVLYTKAVVVHRKLGYFWRCVSSISIFVALSLFFVAEKQRFRSTDVRITYTLFGGAIVLDVLAFFMFVFSDWTVVLLDEKTPPSLKNIFEKYLKLKSSELSNTETNDLLERARKAVFGRWSETLSLYNFMEYCLKELPNKNVPKIIRCCHTSYIKVIDFFGLMEFRERRKYVSRIQVTADLWKFIFKELQSESMLTDDTGVSKIMSLKKGDWILRYVKVPFSELINNYITEVDYDGSLLLWHIATELCYNVDKLCDQTNNRLRETSKTLSEYMLNLIRVQPTLMSSVAGIAKMRFGDTLAEAHRFFAGRIEGGSLDFEDACTRLLKVDTEDYKPATVKGKKSKSVLFDACVLAKELRNMEEKNRWEFVSKIWVGLLSYAACRCRPSPHLDLLGKGGELITYVWLLMAHFGVGKQLYVTEDHATAKLIVDM</sequence>
<keyword evidence="4" id="KW-1185">Reference proteome</keyword>
<feature type="transmembrane region" description="Helical" evidence="1">
    <location>
        <begin position="136"/>
        <end position="155"/>
    </location>
</feature>
<evidence type="ECO:0000313" key="3">
    <source>
        <dbReference type="EMBL" id="EXB62123.1"/>
    </source>
</evidence>
<dbReference type="InterPro" id="IPR025315">
    <property type="entry name" value="DUF4220"/>
</dbReference>
<dbReference type="EMBL" id="KE344439">
    <property type="protein sequence ID" value="EXB62123.1"/>
    <property type="molecule type" value="Genomic_DNA"/>
</dbReference>
<evidence type="ECO:0000256" key="1">
    <source>
        <dbReference type="SAM" id="Phobius"/>
    </source>
</evidence>
<organism evidence="3 4">
    <name type="scientific">Morus notabilis</name>
    <dbReference type="NCBI Taxonomy" id="981085"/>
    <lineage>
        <taxon>Eukaryota</taxon>
        <taxon>Viridiplantae</taxon>
        <taxon>Streptophyta</taxon>
        <taxon>Embryophyta</taxon>
        <taxon>Tracheophyta</taxon>
        <taxon>Spermatophyta</taxon>
        <taxon>Magnoliopsida</taxon>
        <taxon>eudicotyledons</taxon>
        <taxon>Gunneridae</taxon>
        <taxon>Pentapetalae</taxon>
        <taxon>rosids</taxon>
        <taxon>fabids</taxon>
        <taxon>Rosales</taxon>
        <taxon>Moraceae</taxon>
        <taxon>Moreae</taxon>
        <taxon>Morus</taxon>
    </lineage>
</organism>
<dbReference type="AlphaFoldDB" id="W9R7Y5"/>
<dbReference type="STRING" id="981085.W9R7Y5"/>
<dbReference type="PANTHER" id="PTHR31325">
    <property type="entry name" value="OS01G0798800 PROTEIN-RELATED"/>
    <property type="match status" value="1"/>
</dbReference>
<accession>W9R7Y5</accession>
<keyword evidence="1" id="KW-0472">Membrane</keyword>
<evidence type="ECO:0000313" key="4">
    <source>
        <dbReference type="Proteomes" id="UP000030645"/>
    </source>
</evidence>
<feature type="transmembrane region" description="Helical" evidence="1">
    <location>
        <begin position="352"/>
        <end position="373"/>
    </location>
</feature>
<protein>
    <recommendedName>
        <fullName evidence="2">DUF4220 domain-containing protein</fullName>
    </recommendedName>
</protein>
<feature type="transmembrane region" description="Helical" evidence="1">
    <location>
        <begin position="50"/>
        <end position="71"/>
    </location>
</feature>
<dbReference type="eggNOG" id="ENOG502QQBP">
    <property type="taxonomic scope" value="Eukaryota"/>
</dbReference>
<reference evidence="4" key="1">
    <citation type="submission" date="2013-01" db="EMBL/GenBank/DDBJ databases">
        <title>Draft Genome Sequence of a Mulberry Tree, Morus notabilis C.K. Schneid.</title>
        <authorList>
            <person name="He N."/>
            <person name="Zhao S."/>
        </authorList>
    </citation>
    <scope>NUCLEOTIDE SEQUENCE</scope>
</reference>
<dbReference type="Pfam" id="PF13968">
    <property type="entry name" value="DUF4220"/>
    <property type="match status" value="1"/>
</dbReference>
<feature type="transmembrane region" description="Helical" evidence="1">
    <location>
        <begin position="320"/>
        <end position="340"/>
    </location>
</feature>
<feature type="transmembrane region" description="Helical" evidence="1">
    <location>
        <begin position="20"/>
        <end position="38"/>
    </location>
</feature>
<proteinExistence type="predicted"/>
<feature type="domain" description="DUF4220" evidence="2">
    <location>
        <begin position="54"/>
        <end position="436"/>
    </location>
</feature>
<dbReference type="Pfam" id="PF04578">
    <property type="entry name" value="DUF594"/>
    <property type="match status" value="1"/>
</dbReference>
<keyword evidence="1" id="KW-1133">Transmembrane helix</keyword>
<dbReference type="Proteomes" id="UP000030645">
    <property type="component" value="Unassembled WGS sequence"/>
</dbReference>
<evidence type="ECO:0000259" key="2">
    <source>
        <dbReference type="Pfam" id="PF13968"/>
    </source>
</evidence>
<dbReference type="InterPro" id="IPR007658">
    <property type="entry name" value="DUF594"/>
</dbReference>